<evidence type="ECO:0000313" key="4">
    <source>
        <dbReference type="Proteomes" id="UP001596157"/>
    </source>
</evidence>
<reference evidence="4" key="1">
    <citation type="journal article" date="2019" name="Int. J. Syst. Evol. Microbiol.">
        <title>The Global Catalogue of Microorganisms (GCM) 10K type strain sequencing project: providing services to taxonomists for standard genome sequencing and annotation.</title>
        <authorList>
            <consortium name="The Broad Institute Genomics Platform"/>
            <consortium name="The Broad Institute Genome Sequencing Center for Infectious Disease"/>
            <person name="Wu L."/>
            <person name="Ma J."/>
        </authorList>
    </citation>
    <scope>NUCLEOTIDE SEQUENCE [LARGE SCALE GENOMIC DNA]</scope>
    <source>
        <strain evidence="4">CCUG 59778</strain>
    </source>
</reference>
<accession>A0ABW0EE78</accession>
<name>A0ABW0EE78_9PSEU</name>
<evidence type="ECO:0000256" key="2">
    <source>
        <dbReference type="SAM" id="Phobius"/>
    </source>
</evidence>
<keyword evidence="4" id="KW-1185">Reference proteome</keyword>
<dbReference type="Proteomes" id="UP001596157">
    <property type="component" value="Unassembled WGS sequence"/>
</dbReference>
<evidence type="ECO:0000256" key="1">
    <source>
        <dbReference type="SAM" id="MobiDB-lite"/>
    </source>
</evidence>
<evidence type="ECO:0000313" key="3">
    <source>
        <dbReference type="EMBL" id="MFC5285707.1"/>
    </source>
</evidence>
<keyword evidence="2" id="KW-1133">Transmembrane helix</keyword>
<dbReference type="RefSeq" id="WP_378242892.1">
    <property type="nucleotide sequence ID" value="NZ_JBHSKF010000001.1"/>
</dbReference>
<feature type="transmembrane region" description="Helical" evidence="2">
    <location>
        <begin position="6"/>
        <end position="25"/>
    </location>
</feature>
<keyword evidence="2" id="KW-0812">Transmembrane</keyword>
<protein>
    <submittedName>
        <fullName evidence="3">DUF6191 domain-containing protein</fullName>
    </submittedName>
</protein>
<comment type="caution">
    <text evidence="3">The sequence shown here is derived from an EMBL/GenBank/DDBJ whole genome shotgun (WGS) entry which is preliminary data.</text>
</comment>
<feature type="region of interest" description="Disordered" evidence="1">
    <location>
        <begin position="65"/>
        <end position="85"/>
    </location>
</feature>
<gene>
    <name evidence="3" type="ORF">ACFPM7_01470</name>
</gene>
<dbReference type="Pfam" id="PF19690">
    <property type="entry name" value="DUF6191"/>
    <property type="match status" value="1"/>
</dbReference>
<keyword evidence="2" id="KW-0472">Membrane</keyword>
<dbReference type="InterPro" id="IPR045684">
    <property type="entry name" value="DUF6191"/>
</dbReference>
<dbReference type="EMBL" id="JBHSKF010000001">
    <property type="protein sequence ID" value="MFC5285707.1"/>
    <property type="molecule type" value="Genomic_DNA"/>
</dbReference>
<proteinExistence type="predicted"/>
<organism evidence="3 4">
    <name type="scientific">Actinokineospora guangxiensis</name>
    <dbReference type="NCBI Taxonomy" id="1490288"/>
    <lineage>
        <taxon>Bacteria</taxon>
        <taxon>Bacillati</taxon>
        <taxon>Actinomycetota</taxon>
        <taxon>Actinomycetes</taxon>
        <taxon>Pseudonocardiales</taxon>
        <taxon>Pseudonocardiaceae</taxon>
        <taxon>Actinokineospora</taxon>
    </lineage>
</organism>
<sequence>MVETVLGWSIPGITLAMVAVGLWELRGQKRRGKAGTPLTATYVDEFTAIFYGTKRWELDHRDTQSMMREEDAQGGPPLGVDLDAGTVVLPPRTGR</sequence>